<dbReference type="Proteomes" id="UP000198816">
    <property type="component" value="Unassembled WGS sequence"/>
</dbReference>
<keyword evidence="2" id="KW-1185">Reference proteome</keyword>
<dbReference type="AlphaFoldDB" id="A0A1H3B7B1"/>
<reference evidence="2" key="1">
    <citation type="submission" date="2016-10" db="EMBL/GenBank/DDBJ databases">
        <authorList>
            <person name="Varghese N."/>
            <person name="Submissions S."/>
        </authorList>
    </citation>
    <scope>NUCLEOTIDE SEQUENCE [LARGE SCALE GENOMIC DNA]</scope>
    <source>
        <strain evidence="2">DSM 217</strain>
    </source>
</reference>
<proteinExistence type="predicted"/>
<protein>
    <submittedName>
        <fullName evidence="1">Uncharacterized protein</fullName>
    </submittedName>
</protein>
<name>A0A1H3B7B1_THIRO</name>
<dbReference type="EMBL" id="FNNZ01000023">
    <property type="protein sequence ID" value="SDX37793.1"/>
    <property type="molecule type" value="Genomic_DNA"/>
</dbReference>
<dbReference type="OrthoDB" id="5738159at2"/>
<sequence length="114" mass="12554">MSIDVQQVTDAVIATASEVIDADVTLIRSFQRRQVEALAQQAAFIAAGIASGDITENTRDFFLDELEHMAESFVKTLVRLSHVLFEKIWNAVMQVLWQAIEGAIGTALPLPRLA</sequence>
<evidence type="ECO:0000313" key="2">
    <source>
        <dbReference type="Proteomes" id="UP000198816"/>
    </source>
</evidence>
<accession>A0A1H3B7B1</accession>
<organism evidence="1 2">
    <name type="scientific">Thiocapsa roseopersicina</name>
    <dbReference type="NCBI Taxonomy" id="1058"/>
    <lineage>
        <taxon>Bacteria</taxon>
        <taxon>Pseudomonadati</taxon>
        <taxon>Pseudomonadota</taxon>
        <taxon>Gammaproteobacteria</taxon>
        <taxon>Chromatiales</taxon>
        <taxon>Chromatiaceae</taxon>
        <taxon>Thiocapsa</taxon>
    </lineage>
</organism>
<evidence type="ECO:0000313" key="1">
    <source>
        <dbReference type="EMBL" id="SDX37793.1"/>
    </source>
</evidence>
<dbReference type="RefSeq" id="WP_093036249.1">
    <property type="nucleotide sequence ID" value="NZ_FNNZ01000023.1"/>
</dbReference>
<dbReference type="STRING" id="1058.SAMN05421783_12331"/>
<gene>
    <name evidence="1" type="ORF">SAMN05421783_12331</name>
</gene>